<dbReference type="AlphaFoldDB" id="A0A0A5G7A5"/>
<dbReference type="Proteomes" id="UP000030401">
    <property type="component" value="Unassembled WGS sequence"/>
</dbReference>
<evidence type="ECO:0000256" key="1">
    <source>
        <dbReference type="ARBA" id="ARBA00022603"/>
    </source>
</evidence>
<comment type="caution">
    <text evidence="5">The sequence shown here is derived from an EMBL/GenBank/DDBJ whole genome shotgun (WGS) entry which is preliminary data.</text>
</comment>
<proteinExistence type="predicted"/>
<dbReference type="STRING" id="1385512.N784_01250"/>
<evidence type="ECO:0000256" key="3">
    <source>
        <dbReference type="ARBA" id="ARBA00022691"/>
    </source>
</evidence>
<dbReference type="Pfam" id="PF08241">
    <property type="entry name" value="Methyltransf_11"/>
    <property type="match status" value="1"/>
</dbReference>
<protein>
    <submittedName>
        <fullName evidence="5">Methyltransferase</fullName>
    </submittedName>
</protein>
<dbReference type="PANTHER" id="PTHR43464:SF19">
    <property type="entry name" value="UBIQUINONE BIOSYNTHESIS O-METHYLTRANSFERASE, MITOCHONDRIAL"/>
    <property type="match status" value="1"/>
</dbReference>
<evidence type="ECO:0000259" key="4">
    <source>
        <dbReference type="Pfam" id="PF08241"/>
    </source>
</evidence>
<accession>A0A0A5G7A5</accession>
<feature type="domain" description="Methyltransferase type 11" evidence="4">
    <location>
        <begin position="54"/>
        <end position="144"/>
    </location>
</feature>
<sequence>MTQSFQWHNEVKKKWDSNVTFWSERSRSMWENGSRATIAPFFAKHVPSTSSIADVGCGDGYGSYKLNQAGYDVTGIDLSPKMIEHASQVAQERLKFQVGDLEALPFADEAFDAVIAINSIEWTESPCAVLKELKRVVKPAGYVCVGLLGPTAGPRQNSYRRLFGEEVICNTMMPWEFEQMATETGWKVVDGEAVYKKNVPQDVKEGLSKELQQALSFMWLFMLKKS</sequence>
<dbReference type="eggNOG" id="COG2226">
    <property type="taxonomic scope" value="Bacteria"/>
</dbReference>
<dbReference type="InterPro" id="IPR013216">
    <property type="entry name" value="Methyltransf_11"/>
</dbReference>
<gene>
    <name evidence="5" type="ORF">N784_01250</name>
</gene>
<dbReference type="PANTHER" id="PTHR43464">
    <property type="entry name" value="METHYLTRANSFERASE"/>
    <property type="match status" value="1"/>
</dbReference>
<name>A0A0A5G7A5_9BACI</name>
<keyword evidence="6" id="KW-1185">Reference proteome</keyword>
<dbReference type="EMBL" id="AVPG01000001">
    <property type="protein sequence ID" value="KGX88991.1"/>
    <property type="molecule type" value="Genomic_DNA"/>
</dbReference>
<organism evidence="5 6">
    <name type="scientific">Pontibacillus litoralis JSM 072002</name>
    <dbReference type="NCBI Taxonomy" id="1385512"/>
    <lineage>
        <taxon>Bacteria</taxon>
        <taxon>Bacillati</taxon>
        <taxon>Bacillota</taxon>
        <taxon>Bacilli</taxon>
        <taxon>Bacillales</taxon>
        <taxon>Bacillaceae</taxon>
        <taxon>Pontibacillus</taxon>
    </lineage>
</organism>
<dbReference type="SUPFAM" id="SSF53335">
    <property type="entry name" value="S-adenosyl-L-methionine-dependent methyltransferases"/>
    <property type="match status" value="1"/>
</dbReference>
<dbReference type="GO" id="GO:0008757">
    <property type="term" value="F:S-adenosylmethionine-dependent methyltransferase activity"/>
    <property type="evidence" value="ECO:0007669"/>
    <property type="project" value="InterPro"/>
</dbReference>
<keyword evidence="3" id="KW-0949">S-adenosyl-L-methionine</keyword>
<evidence type="ECO:0000313" key="5">
    <source>
        <dbReference type="EMBL" id="KGX88991.1"/>
    </source>
</evidence>
<dbReference type="InterPro" id="IPR029063">
    <property type="entry name" value="SAM-dependent_MTases_sf"/>
</dbReference>
<dbReference type="OrthoDB" id="5522265at2"/>
<evidence type="ECO:0000313" key="6">
    <source>
        <dbReference type="Proteomes" id="UP000030401"/>
    </source>
</evidence>
<dbReference type="RefSeq" id="WP_036831176.1">
    <property type="nucleotide sequence ID" value="NZ_AVPG01000001.1"/>
</dbReference>
<evidence type="ECO:0000256" key="2">
    <source>
        <dbReference type="ARBA" id="ARBA00022679"/>
    </source>
</evidence>
<reference evidence="5 6" key="1">
    <citation type="submission" date="2013-08" db="EMBL/GenBank/DDBJ databases">
        <authorList>
            <person name="Huang J."/>
            <person name="Wang G."/>
        </authorList>
    </citation>
    <scope>NUCLEOTIDE SEQUENCE [LARGE SCALE GENOMIC DNA]</scope>
    <source>
        <strain evidence="5 6">JSM 072002</strain>
    </source>
</reference>
<keyword evidence="1 5" id="KW-0489">Methyltransferase</keyword>
<dbReference type="CDD" id="cd02440">
    <property type="entry name" value="AdoMet_MTases"/>
    <property type="match status" value="1"/>
</dbReference>
<keyword evidence="2 5" id="KW-0808">Transferase</keyword>
<dbReference type="Gene3D" id="3.40.50.150">
    <property type="entry name" value="Vaccinia Virus protein VP39"/>
    <property type="match status" value="1"/>
</dbReference>
<dbReference type="GO" id="GO:0032259">
    <property type="term" value="P:methylation"/>
    <property type="evidence" value="ECO:0007669"/>
    <property type="project" value="UniProtKB-KW"/>
</dbReference>